<evidence type="ECO:0008006" key="5">
    <source>
        <dbReference type="Google" id="ProtNLM"/>
    </source>
</evidence>
<name>A0A8J2Z010_9PROT</name>
<dbReference type="GO" id="GO:0015562">
    <property type="term" value="F:efflux transmembrane transporter activity"/>
    <property type="evidence" value="ECO:0007669"/>
    <property type="project" value="InterPro"/>
</dbReference>
<dbReference type="RefSeq" id="WP_229744009.1">
    <property type="nucleotide sequence ID" value="NZ_BMJQ01000019.1"/>
</dbReference>
<dbReference type="EMBL" id="BMJQ01000019">
    <property type="protein sequence ID" value="GGF42806.1"/>
    <property type="molecule type" value="Genomic_DNA"/>
</dbReference>
<accession>A0A8J2Z010</accession>
<proteinExistence type="inferred from homology"/>
<reference evidence="3" key="2">
    <citation type="submission" date="2020-09" db="EMBL/GenBank/DDBJ databases">
        <authorList>
            <person name="Sun Q."/>
            <person name="Zhou Y."/>
        </authorList>
    </citation>
    <scope>NUCLEOTIDE SEQUENCE</scope>
    <source>
        <strain evidence="3">CGMCC 1.15725</strain>
    </source>
</reference>
<dbReference type="Proteomes" id="UP000646365">
    <property type="component" value="Unassembled WGS sequence"/>
</dbReference>
<evidence type="ECO:0000256" key="2">
    <source>
        <dbReference type="SAM" id="SignalP"/>
    </source>
</evidence>
<sequence>MGAQWMRLGASGMLVASLIAWEPAFAQAAAHPATDGPLGATVDGLRAAGEQLSPALRAAALDTAATAAKAEGADALDDPTITDSYQYYKDPGVFSAHTITVSQAFPLWGKRDLRKTAALADLDEARGQERAATDALDEQIKVAFAQYFLTGRELAVNREIGELDRRMRAAATARYGQGGGDQTAVIQAQAEETAVKTEAVRLQGEMDAARVRLNALVGRSGDAPLAEPKRLRPLPAVEPALAALVERASASNPTLAANDAAVSAARSRRTLADKAWYPDITVGAGPLIQTNNRPVGFAATVGLNIPLAWGREASGQHEAAARLGAAQQKYEAAAREIEGTLGEALAKLRAARATEALLHDEAMPQAHATFETVLANYSQGKGELAAAIAAEHQMHDVDLRLLQTQLDEQMALAVIERLIGGDL</sequence>
<dbReference type="PANTHER" id="PTHR30203">
    <property type="entry name" value="OUTER MEMBRANE CATION EFFLUX PROTEIN"/>
    <property type="match status" value="1"/>
</dbReference>
<organism evidence="3 4">
    <name type="scientific">Aliidongia dinghuensis</name>
    <dbReference type="NCBI Taxonomy" id="1867774"/>
    <lineage>
        <taxon>Bacteria</taxon>
        <taxon>Pseudomonadati</taxon>
        <taxon>Pseudomonadota</taxon>
        <taxon>Alphaproteobacteria</taxon>
        <taxon>Rhodospirillales</taxon>
        <taxon>Dongiaceae</taxon>
        <taxon>Aliidongia</taxon>
    </lineage>
</organism>
<evidence type="ECO:0000313" key="3">
    <source>
        <dbReference type="EMBL" id="GGF42806.1"/>
    </source>
</evidence>
<dbReference type="SUPFAM" id="SSF56954">
    <property type="entry name" value="Outer membrane efflux proteins (OEP)"/>
    <property type="match status" value="1"/>
</dbReference>
<dbReference type="PANTHER" id="PTHR30203:SF24">
    <property type="entry name" value="BLR4935 PROTEIN"/>
    <property type="match status" value="1"/>
</dbReference>
<dbReference type="Gene3D" id="1.20.1600.10">
    <property type="entry name" value="Outer membrane efflux proteins (OEP)"/>
    <property type="match status" value="1"/>
</dbReference>
<evidence type="ECO:0000256" key="1">
    <source>
        <dbReference type="ARBA" id="ARBA00007613"/>
    </source>
</evidence>
<evidence type="ECO:0000313" key="4">
    <source>
        <dbReference type="Proteomes" id="UP000646365"/>
    </source>
</evidence>
<feature type="chain" id="PRO_5035243411" description="TolC family protein" evidence="2">
    <location>
        <begin position="29"/>
        <end position="423"/>
    </location>
</feature>
<keyword evidence="4" id="KW-1185">Reference proteome</keyword>
<dbReference type="InterPro" id="IPR010131">
    <property type="entry name" value="MdtP/NodT-like"/>
</dbReference>
<dbReference type="AlphaFoldDB" id="A0A8J2Z010"/>
<dbReference type="InterPro" id="IPR003423">
    <property type="entry name" value="OMP_efflux"/>
</dbReference>
<protein>
    <recommendedName>
        <fullName evidence="5">TolC family protein</fullName>
    </recommendedName>
</protein>
<feature type="signal peptide" evidence="2">
    <location>
        <begin position="1"/>
        <end position="28"/>
    </location>
</feature>
<keyword evidence="2" id="KW-0732">Signal</keyword>
<reference evidence="3" key="1">
    <citation type="journal article" date="2014" name="Int. J. Syst. Evol. Microbiol.">
        <title>Complete genome sequence of Corynebacterium casei LMG S-19264T (=DSM 44701T), isolated from a smear-ripened cheese.</title>
        <authorList>
            <consortium name="US DOE Joint Genome Institute (JGI-PGF)"/>
            <person name="Walter F."/>
            <person name="Albersmeier A."/>
            <person name="Kalinowski J."/>
            <person name="Ruckert C."/>
        </authorList>
    </citation>
    <scope>NUCLEOTIDE SEQUENCE</scope>
    <source>
        <strain evidence="3">CGMCC 1.15725</strain>
    </source>
</reference>
<dbReference type="Pfam" id="PF02321">
    <property type="entry name" value="OEP"/>
    <property type="match status" value="2"/>
</dbReference>
<comment type="caution">
    <text evidence="3">The sequence shown here is derived from an EMBL/GenBank/DDBJ whole genome shotgun (WGS) entry which is preliminary data.</text>
</comment>
<comment type="similarity">
    <text evidence="1">Belongs to the outer membrane factor (OMF) (TC 1.B.17) family.</text>
</comment>
<gene>
    <name evidence="3" type="ORF">GCM10011611_56520</name>
</gene>